<accession>A0A9D1CNX8</accession>
<proteinExistence type="predicted"/>
<reference evidence="3" key="2">
    <citation type="journal article" date="2021" name="PeerJ">
        <title>Extensive microbial diversity within the chicken gut microbiome revealed by metagenomics and culture.</title>
        <authorList>
            <person name="Gilroy R."/>
            <person name="Ravi A."/>
            <person name="Getino M."/>
            <person name="Pursley I."/>
            <person name="Horton D.L."/>
            <person name="Alikhan N.F."/>
            <person name="Baker D."/>
            <person name="Gharbi K."/>
            <person name="Hall N."/>
            <person name="Watson M."/>
            <person name="Adriaenssens E.M."/>
            <person name="Foster-Nyarko E."/>
            <person name="Jarju S."/>
            <person name="Secka A."/>
            <person name="Antonio M."/>
            <person name="Oren A."/>
            <person name="Chaudhuri R.R."/>
            <person name="La Ragione R."/>
            <person name="Hildebrand F."/>
            <person name="Pallen M.J."/>
        </authorList>
    </citation>
    <scope>NUCLEOTIDE SEQUENCE</scope>
    <source>
        <strain evidence="3">ChiSjej2B20-13462</strain>
    </source>
</reference>
<dbReference type="GO" id="GO:0004113">
    <property type="term" value="F:2',3'-cyclic-nucleotide 3'-phosphodiesterase activity"/>
    <property type="evidence" value="ECO:0007669"/>
    <property type="project" value="TreeGrafter"/>
</dbReference>
<feature type="binding site" evidence="2">
    <location>
        <position position="41"/>
    </location>
    <ligand>
        <name>Fe cation</name>
        <dbReference type="ChEBI" id="CHEBI:24875"/>
        <label>2</label>
    </ligand>
</feature>
<dbReference type="EMBL" id="DVFN01000065">
    <property type="protein sequence ID" value="HIQ69543.1"/>
    <property type="molecule type" value="Genomic_DNA"/>
</dbReference>
<dbReference type="Gene3D" id="3.60.21.10">
    <property type="match status" value="1"/>
</dbReference>
<feature type="binding site" evidence="2">
    <location>
        <position position="177"/>
    </location>
    <ligand>
        <name>Fe cation</name>
        <dbReference type="ChEBI" id="CHEBI:24875"/>
        <label>1</label>
    </ligand>
</feature>
<feature type="binding site" evidence="2">
    <location>
        <position position="42"/>
    </location>
    <ligand>
        <name>Fe cation</name>
        <dbReference type="ChEBI" id="CHEBI:24875"/>
        <label>1</label>
    </ligand>
</feature>
<name>A0A9D1CNX8_9FIRM</name>
<feature type="binding site" evidence="2">
    <location>
        <position position="175"/>
    </location>
    <ligand>
        <name>Fe cation</name>
        <dbReference type="ChEBI" id="CHEBI:24875"/>
        <label>2</label>
    </ligand>
</feature>
<evidence type="ECO:0000256" key="1">
    <source>
        <dbReference type="PIRSR" id="PIRSR004789-50"/>
    </source>
</evidence>
<comment type="caution">
    <text evidence="3">The sequence shown here is derived from an EMBL/GenBank/DDBJ whole genome shotgun (WGS) entry which is preliminary data.</text>
</comment>
<dbReference type="PIRSF" id="PIRSF004789">
    <property type="entry name" value="DR1281"/>
    <property type="match status" value="1"/>
</dbReference>
<sequence length="260" mass="28052">MEFRVLAVGDVVGKPGLTYLTKRLRKLRRQVGADLCVVNGENAAMNGMTPDQGEAILDAGADVVTLGNHTWRQREIVDYLDETSRVLRPANFAPQLPGQGVGIYDISCGPVAVVSLIGRLHLDSNADNPFYKIDGILRAHPGMPLLVDFHAEASSEKLAMGFYLDGRAAAVWGTHTHVPTADGRVLPRGTGYITDLGMTGPRESALGIRPEQSIALFRGELTSRFAPAPGPCWLCGAVFTLEYETGRCLAVEQIIDQEAP</sequence>
<dbReference type="AlphaFoldDB" id="A0A9D1CNX8"/>
<dbReference type="Proteomes" id="UP000886874">
    <property type="component" value="Unassembled WGS sequence"/>
</dbReference>
<dbReference type="Pfam" id="PF13277">
    <property type="entry name" value="YmdB"/>
    <property type="match status" value="1"/>
</dbReference>
<feature type="binding site" evidence="2">
    <location>
        <position position="68"/>
    </location>
    <ligand>
        <name>Fe cation</name>
        <dbReference type="ChEBI" id="CHEBI:24875"/>
        <label>2</label>
    </ligand>
</feature>
<feature type="binding site" evidence="2">
    <location>
        <position position="41"/>
    </location>
    <ligand>
        <name>Fe cation</name>
        <dbReference type="ChEBI" id="CHEBI:24875"/>
        <label>1</label>
    </ligand>
</feature>
<feature type="active site" description="Proton donor" evidence="1">
    <location>
        <position position="69"/>
    </location>
</feature>
<keyword evidence="2" id="KW-0479">Metal-binding</keyword>
<protein>
    <submittedName>
        <fullName evidence="3">YmdB family metallophosphoesterase</fullName>
    </submittedName>
</protein>
<dbReference type="SUPFAM" id="SSF56300">
    <property type="entry name" value="Metallo-dependent phosphatases"/>
    <property type="match status" value="1"/>
</dbReference>
<dbReference type="PANTHER" id="PTHR36303">
    <property type="entry name" value="2',3'-CYCLIC-NUCLEOTIDE 2'-PHOSPHODIESTERASE"/>
    <property type="match status" value="1"/>
</dbReference>
<organism evidence="3 4">
    <name type="scientific">Candidatus Avoscillospira stercorigallinarum</name>
    <dbReference type="NCBI Taxonomy" id="2840708"/>
    <lineage>
        <taxon>Bacteria</taxon>
        <taxon>Bacillati</taxon>
        <taxon>Bacillota</taxon>
        <taxon>Clostridia</taxon>
        <taxon>Eubacteriales</taxon>
        <taxon>Oscillospiraceae</taxon>
        <taxon>Oscillospiraceae incertae sedis</taxon>
        <taxon>Candidatus Avoscillospira</taxon>
    </lineage>
</organism>
<evidence type="ECO:0000313" key="3">
    <source>
        <dbReference type="EMBL" id="HIQ69543.1"/>
    </source>
</evidence>
<dbReference type="InterPro" id="IPR029052">
    <property type="entry name" value="Metallo-depent_PP-like"/>
</dbReference>
<feature type="binding site" evidence="2">
    <location>
        <position position="150"/>
    </location>
    <ligand>
        <name>Fe cation</name>
        <dbReference type="ChEBI" id="CHEBI:24875"/>
        <label>2</label>
    </ligand>
</feature>
<evidence type="ECO:0000256" key="2">
    <source>
        <dbReference type="PIRSR" id="PIRSR004789-51"/>
    </source>
</evidence>
<evidence type="ECO:0000313" key="4">
    <source>
        <dbReference type="Proteomes" id="UP000886874"/>
    </source>
</evidence>
<feature type="binding site" evidence="2">
    <location>
        <position position="10"/>
    </location>
    <ligand>
        <name>Fe cation</name>
        <dbReference type="ChEBI" id="CHEBI:24875"/>
        <label>1</label>
    </ligand>
</feature>
<dbReference type="InterPro" id="IPR005235">
    <property type="entry name" value="YmdB-like"/>
</dbReference>
<dbReference type="GO" id="GO:0046872">
    <property type="term" value="F:metal ion binding"/>
    <property type="evidence" value="ECO:0007669"/>
    <property type="project" value="UniProtKB-KW"/>
</dbReference>
<gene>
    <name evidence="3" type="ORF">IAA67_04335</name>
</gene>
<reference evidence="3" key="1">
    <citation type="submission" date="2020-10" db="EMBL/GenBank/DDBJ databases">
        <authorList>
            <person name="Gilroy R."/>
        </authorList>
    </citation>
    <scope>NUCLEOTIDE SEQUENCE</scope>
    <source>
        <strain evidence="3">ChiSjej2B20-13462</strain>
    </source>
</reference>
<dbReference type="PANTHER" id="PTHR36303:SF1">
    <property type="entry name" value="2',3'-CYCLIC-NUCLEOTIDE 2'-PHOSPHODIESTERASE"/>
    <property type="match status" value="1"/>
</dbReference>